<dbReference type="PROSITE" id="PS50110">
    <property type="entry name" value="RESPONSE_REGULATORY"/>
    <property type="match status" value="1"/>
</dbReference>
<accession>A0AAE3R443</accession>
<feature type="domain" description="Response regulatory" evidence="8">
    <location>
        <begin position="3"/>
        <end position="119"/>
    </location>
</feature>
<reference evidence="10" key="1">
    <citation type="submission" date="2023-05" db="EMBL/GenBank/DDBJ databases">
        <authorList>
            <person name="Zhang X."/>
        </authorList>
    </citation>
    <scope>NUCLEOTIDE SEQUENCE</scope>
    <source>
        <strain evidence="10">BD1B2-1</strain>
    </source>
</reference>
<dbReference type="RefSeq" id="WP_314509839.1">
    <property type="nucleotide sequence ID" value="NZ_JASJOU010000001.1"/>
</dbReference>
<dbReference type="InterPro" id="IPR036388">
    <property type="entry name" value="WH-like_DNA-bd_sf"/>
</dbReference>
<dbReference type="GO" id="GO:0000976">
    <property type="term" value="F:transcription cis-regulatory region binding"/>
    <property type="evidence" value="ECO:0007669"/>
    <property type="project" value="TreeGrafter"/>
</dbReference>
<keyword evidence="4" id="KW-0238">DNA-binding</keyword>
<dbReference type="InterPro" id="IPR001789">
    <property type="entry name" value="Sig_transdc_resp-reg_receiver"/>
</dbReference>
<dbReference type="Pfam" id="PF00072">
    <property type="entry name" value="Response_reg"/>
    <property type="match status" value="1"/>
</dbReference>
<evidence type="ECO:0000313" key="11">
    <source>
        <dbReference type="Proteomes" id="UP001232063"/>
    </source>
</evidence>
<dbReference type="Gene3D" id="2.60.120.10">
    <property type="entry name" value="Jelly Rolls"/>
    <property type="match status" value="1"/>
</dbReference>
<evidence type="ECO:0000256" key="6">
    <source>
        <dbReference type="PROSITE-ProRule" id="PRU00169"/>
    </source>
</evidence>
<name>A0AAE3R443_9BACT</name>
<dbReference type="SUPFAM" id="SSF52172">
    <property type="entry name" value="CheY-like"/>
    <property type="match status" value="1"/>
</dbReference>
<evidence type="ECO:0000256" key="5">
    <source>
        <dbReference type="ARBA" id="ARBA00023163"/>
    </source>
</evidence>
<feature type="domain" description="HTH crp-type" evidence="9">
    <location>
        <begin position="277"/>
        <end position="345"/>
    </location>
</feature>
<evidence type="ECO:0000256" key="3">
    <source>
        <dbReference type="ARBA" id="ARBA00023015"/>
    </source>
</evidence>
<dbReference type="SMART" id="SM00448">
    <property type="entry name" value="REC"/>
    <property type="match status" value="1"/>
</dbReference>
<dbReference type="SUPFAM" id="SSF51206">
    <property type="entry name" value="cAMP-binding domain-like"/>
    <property type="match status" value="1"/>
</dbReference>
<dbReference type="PROSITE" id="PS51063">
    <property type="entry name" value="HTH_CRP_2"/>
    <property type="match status" value="1"/>
</dbReference>
<keyword evidence="3" id="KW-0805">Transcription regulation</keyword>
<dbReference type="PROSITE" id="PS51257">
    <property type="entry name" value="PROKAR_LIPOPROTEIN"/>
    <property type="match status" value="1"/>
</dbReference>
<keyword evidence="5" id="KW-0804">Transcription</keyword>
<evidence type="ECO:0000259" key="9">
    <source>
        <dbReference type="PROSITE" id="PS51063"/>
    </source>
</evidence>
<dbReference type="AlphaFoldDB" id="A0AAE3R443"/>
<organism evidence="10 11">
    <name type="scientific">Xanthocytophaga agilis</name>
    <dbReference type="NCBI Taxonomy" id="3048010"/>
    <lineage>
        <taxon>Bacteria</taxon>
        <taxon>Pseudomonadati</taxon>
        <taxon>Bacteroidota</taxon>
        <taxon>Cytophagia</taxon>
        <taxon>Cytophagales</taxon>
        <taxon>Rhodocytophagaceae</taxon>
        <taxon>Xanthocytophaga</taxon>
    </lineage>
</organism>
<dbReference type="InterPro" id="IPR039420">
    <property type="entry name" value="WalR-like"/>
</dbReference>
<feature type="domain" description="Cyclic nucleotide-binding" evidence="7">
    <location>
        <begin position="153"/>
        <end position="263"/>
    </location>
</feature>
<dbReference type="GO" id="GO:0005829">
    <property type="term" value="C:cytosol"/>
    <property type="evidence" value="ECO:0007669"/>
    <property type="project" value="TreeGrafter"/>
</dbReference>
<dbReference type="GO" id="GO:0032993">
    <property type="term" value="C:protein-DNA complex"/>
    <property type="evidence" value="ECO:0007669"/>
    <property type="project" value="TreeGrafter"/>
</dbReference>
<evidence type="ECO:0000313" key="10">
    <source>
        <dbReference type="EMBL" id="MDJ1500317.1"/>
    </source>
</evidence>
<gene>
    <name evidence="10" type="ORF">QNI22_06660</name>
</gene>
<dbReference type="InterPro" id="IPR018490">
    <property type="entry name" value="cNMP-bd_dom_sf"/>
</dbReference>
<dbReference type="Pfam" id="PF00027">
    <property type="entry name" value="cNMP_binding"/>
    <property type="match status" value="1"/>
</dbReference>
<dbReference type="Gene3D" id="1.10.10.10">
    <property type="entry name" value="Winged helix-like DNA-binding domain superfamily/Winged helix DNA-binding domain"/>
    <property type="match status" value="1"/>
</dbReference>
<dbReference type="InterPro" id="IPR012318">
    <property type="entry name" value="HTH_CRP"/>
</dbReference>
<dbReference type="EMBL" id="JASJOU010000001">
    <property type="protein sequence ID" value="MDJ1500317.1"/>
    <property type="molecule type" value="Genomic_DNA"/>
</dbReference>
<feature type="modified residue" description="4-aspartylphosphate" evidence="6">
    <location>
        <position position="52"/>
    </location>
</feature>
<dbReference type="SMART" id="SM00100">
    <property type="entry name" value="cNMP"/>
    <property type="match status" value="1"/>
</dbReference>
<keyword evidence="2" id="KW-0902">Two-component regulatory system</keyword>
<dbReference type="GO" id="GO:0000156">
    <property type="term" value="F:phosphorelay response regulator activity"/>
    <property type="evidence" value="ECO:0007669"/>
    <property type="project" value="TreeGrafter"/>
</dbReference>
<dbReference type="SUPFAM" id="SSF46785">
    <property type="entry name" value="Winged helix' DNA-binding domain"/>
    <property type="match status" value="1"/>
</dbReference>
<evidence type="ECO:0000256" key="4">
    <source>
        <dbReference type="ARBA" id="ARBA00023125"/>
    </source>
</evidence>
<dbReference type="SMART" id="SM00419">
    <property type="entry name" value="HTH_CRP"/>
    <property type="match status" value="1"/>
</dbReference>
<dbReference type="PANTHER" id="PTHR48111">
    <property type="entry name" value="REGULATOR OF RPOS"/>
    <property type="match status" value="1"/>
</dbReference>
<keyword evidence="11" id="KW-1185">Reference proteome</keyword>
<dbReference type="GO" id="GO:0006355">
    <property type="term" value="P:regulation of DNA-templated transcription"/>
    <property type="evidence" value="ECO:0007669"/>
    <property type="project" value="InterPro"/>
</dbReference>
<sequence length="352" mass="39874">MKTILIIEDNPNVLLNITEILQLSTYQVLQACNGKEGVELARTHKPDLIICDVMMPELDGYSVLHLLQSDLETACIPFIFLTAKAEKDDLQKAMGLGADGYLIKPFDDVALLETVAMRLKKTEYLKNELRPQVKNQVTILGSGRNHSGKLLSAESIRDKKIIHLRKKQFLYLEGDYPSAMYSIDKGKVKTFKTNVEGKEYITAIYKEGDFLGYTEIIENCNYTEAAMAMEETELSIISRQEFHTLLSSSPEIATTFIRTLAANILEREERLLQLAYNSVRKRVADILLFLMEKEGCATELQVAREDLSNLAGTSKETVIRTLSDFKQERLIDITKNGNILFLNPDKLRVLKN</sequence>
<keyword evidence="1 6" id="KW-0597">Phosphoprotein</keyword>
<evidence type="ECO:0000259" key="8">
    <source>
        <dbReference type="PROSITE" id="PS50110"/>
    </source>
</evidence>
<dbReference type="PANTHER" id="PTHR48111:SF4">
    <property type="entry name" value="DNA-BINDING DUAL TRANSCRIPTIONAL REGULATOR OMPR"/>
    <property type="match status" value="1"/>
</dbReference>
<dbReference type="PRINTS" id="PR00034">
    <property type="entry name" value="HTHCRP"/>
</dbReference>
<dbReference type="CDD" id="cd00038">
    <property type="entry name" value="CAP_ED"/>
    <property type="match status" value="1"/>
</dbReference>
<evidence type="ECO:0000256" key="1">
    <source>
        <dbReference type="ARBA" id="ARBA00022553"/>
    </source>
</evidence>
<dbReference type="InterPro" id="IPR000595">
    <property type="entry name" value="cNMP-bd_dom"/>
</dbReference>
<dbReference type="Pfam" id="PF13545">
    <property type="entry name" value="HTH_Crp_2"/>
    <property type="match status" value="1"/>
</dbReference>
<dbReference type="Proteomes" id="UP001232063">
    <property type="component" value="Unassembled WGS sequence"/>
</dbReference>
<dbReference type="PROSITE" id="PS50042">
    <property type="entry name" value="CNMP_BINDING_3"/>
    <property type="match status" value="1"/>
</dbReference>
<protein>
    <submittedName>
        <fullName evidence="10">Response regulator</fullName>
    </submittedName>
</protein>
<dbReference type="InterPro" id="IPR014710">
    <property type="entry name" value="RmlC-like_jellyroll"/>
</dbReference>
<dbReference type="Gene3D" id="3.40.50.2300">
    <property type="match status" value="1"/>
</dbReference>
<proteinExistence type="predicted"/>
<comment type="caution">
    <text evidence="10">The sequence shown here is derived from an EMBL/GenBank/DDBJ whole genome shotgun (WGS) entry which is preliminary data.</text>
</comment>
<evidence type="ECO:0000259" key="7">
    <source>
        <dbReference type="PROSITE" id="PS50042"/>
    </source>
</evidence>
<evidence type="ECO:0000256" key="2">
    <source>
        <dbReference type="ARBA" id="ARBA00023012"/>
    </source>
</evidence>
<dbReference type="InterPro" id="IPR036390">
    <property type="entry name" value="WH_DNA-bd_sf"/>
</dbReference>
<dbReference type="InterPro" id="IPR011006">
    <property type="entry name" value="CheY-like_superfamily"/>
</dbReference>